<organism evidence="2 3">
    <name type="scientific">Bradyrhizobium erythrophlei</name>
    <dbReference type="NCBI Taxonomy" id="1437360"/>
    <lineage>
        <taxon>Bacteria</taxon>
        <taxon>Pseudomonadati</taxon>
        <taxon>Pseudomonadota</taxon>
        <taxon>Alphaproteobacteria</taxon>
        <taxon>Hyphomicrobiales</taxon>
        <taxon>Nitrobacteraceae</taxon>
        <taxon>Bradyrhizobium</taxon>
    </lineage>
</organism>
<dbReference type="AlphaFoldDB" id="A0A1M5Y9V4"/>
<evidence type="ECO:0000313" key="2">
    <source>
        <dbReference type="EMBL" id="SHI08746.1"/>
    </source>
</evidence>
<protein>
    <submittedName>
        <fullName evidence="2">Uncharacterized protein</fullName>
    </submittedName>
</protein>
<dbReference type="Proteomes" id="UP000189796">
    <property type="component" value="Chromosome I"/>
</dbReference>
<proteinExistence type="predicted"/>
<evidence type="ECO:0000313" key="3">
    <source>
        <dbReference type="Proteomes" id="UP000189796"/>
    </source>
</evidence>
<evidence type="ECO:0000256" key="1">
    <source>
        <dbReference type="SAM" id="MobiDB-lite"/>
    </source>
</evidence>
<accession>A0A1M5Y9V4</accession>
<sequence length="129" mass="14499">MFKRLAISRFSDFRFADFRFANFRFGELRSLQPRRVALRGAGFFIDTRSNDTHSNDNLPGLRRPKGQRRIPSPALACHWFNHNGRLECRWQVEPSGDAPIGDFDEHATMGSASGPSSMHPPGRGLALTG</sequence>
<feature type="region of interest" description="Disordered" evidence="1">
    <location>
        <begin position="97"/>
        <end position="129"/>
    </location>
</feature>
<gene>
    <name evidence="2" type="ORF">SAMN05443248_8067</name>
</gene>
<reference evidence="2 3" key="1">
    <citation type="submission" date="2016-11" db="EMBL/GenBank/DDBJ databases">
        <authorList>
            <person name="Jaros S."/>
            <person name="Januszkiewicz K."/>
            <person name="Wedrychowicz H."/>
        </authorList>
    </citation>
    <scope>NUCLEOTIDE SEQUENCE [LARGE SCALE GENOMIC DNA]</scope>
    <source>
        <strain evidence="2 3">GAS138</strain>
    </source>
</reference>
<dbReference type="EMBL" id="LT670817">
    <property type="protein sequence ID" value="SHI08746.1"/>
    <property type="molecule type" value="Genomic_DNA"/>
</dbReference>
<name>A0A1M5Y9V4_9BRAD</name>